<keyword evidence="3" id="KW-1185">Reference proteome</keyword>
<keyword evidence="1" id="KW-1133">Transmembrane helix</keyword>
<accession>G4ZNZ0</accession>
<evidence type="ECO:0000256" key="1">
    <source>
        <dbReference type="SAM" id="Phobius"/>
    </source>
</evidence>
<keyword evidence="1" id="KW-0472">Membrane</keyword>
<feature type="transmembrane region" description="Helical" evidence="1">
    <location>
        <begin position="410"/>
        <end position="433"/>
    </location>
</feature>
<dbReference type="EMBL" id="JH159155">
    <property type="protein sequence ID" value="EGZ15745.1"/>
    <property type="molecule type" value="Genomic_DNA"/>
</dbReference>
<reference evidence="2 3" key="1">
    <citation type="journal article" date="2006" name="Science">
        <title>Phytophthora genome sequences uncover evolutionary origins and mechanisms of pathogenesis.</title>
        <authorList>
            <person name="Tyler B.M."/>
            <person name="Tripathy S."/>
            <person name="Zhang X."/>
            <person name="Dehal P."/>
            <person name="Jiang R.H."/>
            <person name="Aerts A."/>
            <person name="Arredondo F.D."/>
            <person name="Baxter L."/>
            <person name="Bensasson D."/>
            <person name="Beynon J.L."/>
            <person name="Chapman J."/>
            <person name="Damasceno C.M."/>
            <person name="Dorrance A.E."/>
            <person name="Dou D."/>
            <person name="Dickerman A.W."/>
            <person name="Dubchak I.L."/>
            <person name="Garbelotto M."/>
            <person name="Gijzen M."/>
            <person name="Gordon S.G."/>
            <person name="Govers F."/>
            <person name="Grunwald N.J."/>
            <person name="Huang W."/>
            <person name="Ivors K.L."/>
            <person name="Jones R.W."/>
            <person name="Kamoun S."/>
            <person name="Krampis K."/>
            <person name="Lamour K.H."/>
            <person name="Lee M.K."/>
            <person name="McDonald W.H."/>
            <person name="Medina M."/>
            <person name="Meijer H.J."/>
            <person name="Nordberg E.K."/>
            <person name="Maclean D.J."/>
            <person name="Ospina-Giraldo M.D."/>
            <person name="Morris P.F."/>
            <person name="Phuntumart V."/>
            <person name="Putnam N.H."/>
            <person name="Rash S."/>
            <person name="Rose J.K."/>
            <person name="Sakihama Y."/>
            <person name="Salamov A.A."/>
            <person name="Savidor A."/>
            <person name="Scheuring C.F."/>
            <person name="Smith B.M."/>
            <person name="Sobral B.W."/>
            <person name="Terry A."/>
            <person name="Torto-Alalibo T.A."/>
            <person name="Win J."/>
            <person name="Xu Z."/>
            <person name="Zhang H."/>
            <person name="Grigoriev I.V."/>
            <person name="Rokhsar D.S."/>
            <person name="Boore J.L."/>
        </authorList>
    </citation>
    <scope>NUCLEOTIDE SEQUENCE [LARGE SCALE GENOMIC DNA]</scope>
    <source>
        <strain evidence="2 3">P6497</strain>
    </source>
</reference>
<evidence type="ECO:0000313" key="2">
    <source>
        <dbReference type="EMBL" id="EGZ15745.1"/>
    </source>
</evidence>
<dbReference type="InParanoid" id="G4ZNZ0"/>
<sequence length="435" mass="49167">MIRVWFKFVDRQGGLVASLRYVDLAQDAPLVIFKNAACSATEALLPPGLDAPDLKVFANAKARQDQTLLEELNGFGQNYAEPLIVEVPEVWFKLTNARTGDLFPGTRPSSVPIPETATVERLLVALKKRFNDNYLDGIDVFNLQVYDHEKSPLEENVQLGPFGLTRSTAIIVEVPVRTRLRESTEGELDENPTKRRKGVAGTKWKWKEEQPVYCVEGGRLFFVGRDSTTQELVRLHKSNYNRAKRGYGNMWMIPLLDNISGLGKSQFAQEYIRTCRRQWDGLPASDKDGDFLNILRQSHTITVKLSPTDLFHEDMSFGREKARATFVMSIRAFFQENYGTIPRALDSIEANLDHVDILMPLAIEVGPLFIVIDDIASAFDASTLDALAKENRFMEFCKMVLRPLFCVKHLFFLIAGCAPFLNYLASSGGYFMFDD</sequence>
<name>G4ZNZ0_PHYSP</name>
<gene>
    <name evidence="2" type="ORF">PHYSODRAFT_333955</name>
</gene>
<dbReference type="RefSeq" id="XP_009529494.1">
    <property type="nucleotide sequence ID" value="XM_009531199.1"/>
</dbReference>
<evidence type="ECO:0000313" key="3">
    <source>
        <dbReference type="Proteomes" id="UP000002640"/>
    </source>
</evidence>
<dbReference type="GeneID" id="20646738"/>
<dbReference type="Proteomes" id="UP000002640">
    <property type="component" value="Unassembled WGS sequence"/>
</dbReference>
<dbReference type="AlphaFoldDB" id="G4ZNZ0"/>
<keyword evidence="1" id="KW-0812">Transmembrane</keyword>
<protein>
    <submittedName>
        <fullName evidence="2">Uncharacterized protein</fullName>
    </submittedName>
</protein>
<proteinExistence type="predicted"/>
<organism evidence="2 3">
    <name type="scientific">Phytophthora sojae (strain P6497)</name>
    <name type="common">Soybean stem and root rot agent</name>
    <name type="synonym">Phytophthora megasperma f. sp. glycines</name>
    <dbReference type="NCBI Taxonomy" id="1094619"/>
    <lineage>
        <taxon>Eukaryota</taxon>
        <taxon>Sar</taxon>
        <taxon>Stramenopiles</taxon>
        <taxon>Oomycota</taxon>
        <taxon>Peronosporomycetes</taxon>
        <taxon>Peronosporales</taxon>
        <taxon>Peronosporaceae</taxon>
        <taxon>Phytophthora</taxon>
    </lineage>
</organism>
<dbReference type="KEGG" id="psoj:PHYSODRAFT_333955"/>